<keyword evidence="3" id="KW-0677">Repeat</keyword>
<feature type="domain" description="C2" evidence="7">
    <location>
        <begin position="352"/>
        <end position="469"/>
    </location>
</feature>
<dbReference type="SMART" id="SM00239">
    <property type="entry name" value="C2"/>
    <property type="match status" value="2"/>
</dbReference>
<evidence type="ECO:0000256" key="2">
    <source>
        <dbReference type="ARBA" id="ARBA00022692"/>
    </source>
</evidence>
<feature type="transmembrane region" description="Helical" evidence="6">
    <location>
        <begin position="1131"/>
        <end position="1152"/>
    </location>
</feature>
<dbReference type="STRING" id="1537102.L0AX31"/>
<dbReference type="GO" id="GO:0016020">
    <property type="term" value="C:membrane"/>
    <property type="evidence" value="ECO:0007669"/>
    <property type="project" value="UniProtKB-SubCell"/>
</dbReference>
<feature type="domain" description="C2" evidence="7">
    <location>
        <begin position="30"/>
        <end position="150"/>
    </location>
</feature>
<evidence type="ECO:0000256" key="1">
    <source>
        <dbReference type="ARBA" id="ARBA00004167"/>
    </source>
</evidence>
<evidence type="ECO:0000256" key="5">
    <source>
        <dbReference type="ARBA" id="ARBA00023136"/>
    </source>
</evidence>
<dbReference type="Proteomes" id="UP000031512">
    <property type="component" value="Chromosome 1"/>
</dbReference>
<evidence type="ECO:0000259" key="7">
    <source>
        <dbReference type="PROSITE" id="PS50004"/>
    </source>
</evidence>
<dbReference type="AlphaFoldDB" id="L0AX31"/>
<dbReference type="InterPro" id="IPR037721">
    <property type="entry name" value="Ferlin"/>
</dbReference>
<dbReference type="SUPFAM" id="SSF49562">
    <property type="entry name" value="C2 domain (Calcium/lipid-binding domain, CaLB)"/>
    <property type="match status" value="4"/>
</dbReference>
<proteinExistence type="predicted"/>
<dbReference type="EMBL" id="CP001669">
    <property type="protein sequence ID" value="AFZ79434.1"/>
    <property type="molecule type" value="Genomic_DNA"/>
</dbReference>
<dbReference type="eggNOG" id="KOG1326">
    <property type="taxonomic scope" value="Eukaryota"/>
</dbReference>
<evidence type="ECO:0000256" key="3">
    <source>
        <dbReference type="ARBA" id="ARBA00022737"/>
    </source>
</evidence>
<evidence type="ECO:0000313" key="8">
    <source>
        <dbReference type="EMBL" id="AFZ79434.1"/>
    </source>
</evidence>
<dbReference type="KEGG" id="beq:BEWA_022820"/>
<dbReference type="Pfam" id="PF00168">
    <property type="entry name" value="C2"/>
    <property type="match status" value="3"/>
</dbReference>
<reference evidence="8 9" key="1">
    <citation type="journal article" date="2012" name="BMC Genomics">
        <title>Comparative genomic analysis and phylogenetic position of Theileria equi.</title>
        <authorList>
            <person name="Kappmeyer L.S."/>
            <person name="Thiagarajan M."/>
            <person name="Herndon D.R."/>
            <person name="Ramsay J.D."/>
            <person name="Caler E."/>
            <person name="Djikeng A."/>
            <person name="Gillespie J.J."/>
            <person name="Lau A.O."/>
            <person name="Roalson E.H."/>
            <person name="Silva J.C."/>
            <person name="Silva M.G."/>
            <person name="Suarez C.E."/>
            <person name="Ueti M.W."/>
            <person name="Nene V.M."/>
            <person name="Mealey R.H."/>
            <person name="Knowles D.P."/>
            <person name="Brayton K.A."/>
        </authorList>
    </citation>
    <scope>NUCLEOTIDE SEQUENCE [LARGE SCALE GENOMIC DNA]</scope>
    <source>
        <strain evidence="8 9">WA</strain>
    </source>
</reference>
<keyword evidence="4 6" id="KW-1133">Transmembrane helix</keyword>
<dbReference type="InterPro" id="IPR000008">
    <property type="entry name" value="C2_dom"/>
</dbReference>
<evidence type="ECO:0000256" key="6">
    <source>
        <dbReference type="SAM" id="Phobius"/>
    </source>
</evidence>
<name>L0AX31_THEEQ</name>
<dbReference type="RefSeq" id="XP_004829100.1">
    <property type="nucleotide sequence ID" value="XM_004829043.1"/>
</dbReference>
<dbReference type="OrthoDB" id="270970at2759"/>
<comment type="subcellular location">
    <subcellularLocation>
        <location evidence="1">Membrane</location>
        <topology evidence="1">Single-pass membrane protein</topology>
    </subcellularLocation>
</comment>
<keyword evidence="2 6" id="KW-0812">Transmembrane</keyword>
<dbReference type="InterPro" id="IPR035892">
    <property type="entry name" value="C2_domain_sf"/>
</dbReference>
<evidence type="ECO:0000256" key="4">
    <source>
        <dbReference type="ARBA" id="ARBA00022989"/>
    </source>
</evidence>
<dbReference type="PROSITE" id="PS50004">
    <property type="entry name" value="C2"/>
    <property type="match status" value="2"/>
</dbReference>
<evidence type="ECO:0000313" key="9">
    <source>
        <dbReference type="Proteomes" id="UP000031512"/>
    </source>
</evidence>
<dbReference type="PANTHER" id="PTHR12546">
    <property type="entry name" value="FER-1-LIKE"/>
    <property type="match status" value="1"/>
</dbReference>
<gene>
    <name evidence="8" type="ORF">BEWA_022820</name>
</gene>
<protein>
    <recommendedName>
        <fullName evidence="7">C2 domain-containing protein</fullName>
    </recommendedName>
</protein>
<organism evidence="8 9">
    <name type="scientific">Theileria equi strain WA</name>
    <dbReference type="NCBI Taxonomy" id="1537102"/>
    <lineage>
        <taxon>Eukaryota</taxon>
        <taxon>Sar</taxon>
        <taxon>Alveolata</taxon>
        <taxon>Apicomplexa</taxon>
        <taxon>Aconoidasida</taxon>
        <taxon>Piroplasmida</taxon>
        <taxon>Theileriidae</taxon>
        <taxon>Theileria</taxon>
    </lineage>
</organism>
<dbReference type="GeneID" id="15806123"/>
<accession>L0AX31</accession>
<keyword evidence="9" id="KW-1185">Reference proteome</keyword>
<sequence length="1153" mass="130012">MLTSIGVFGPGDNVPLFKENDGPSGQALAADGSSSLKKQFNTPELRVKYYMLYFNIVCGRDFIAHASMLSSSIAPYVKICHFGMEEQTRIIKDTPDPEWQTTIYVPCMSPSFDELVTIEIWNGETGGILLHVESIDLLHLFNNEYAPRWINIYCRPTASDVLNIVKSYVVGSVGELTDYGGRILISASATQVQTPSIKGIRPCRSTVVPPIQQRRIWIDLYEIVALSDTPNIIQVVISHGPYLVKTGKLVFNQHGSYKINDKNGRLEPLEPVVSSNDDSDMWDIFVYVYDVSDWASNNSERIAWKRIPYERVKTLDGKPMWVLLSSCTDHKLDTFNMLISFDVAANINTAVRKERLEYSLTKYIFRTMLYEALHLPCTDFDNFLNCSVEIELGGYTVKSKIVRGTIHPSFYEAKEMQVLLPTNLVLAPCIIINVFSESNSIFGSKELLCTGQYSLTKVPEEWKEAPKWIKLKSTNNPLHTPRILLAFELILHEKYRADPGKYPFFDDIVPSTVPSLISLLLIGIRTFKPLNNPRVSIRCGTSTKLSNRPFESKPVTGCYGNWNYLSIHEIIANLPKRMQHHCYLEFSIMGDTISGSNTCFGITYVALNSFLPWLTSDERNTSWKVFKMQVLEDFLATGEHAEKPEFQDKKVMSDIAAMNTKVLDKIDFVSVQRAGEAALPVDSDEEDAFEIHIPEEDAVVAERDELPYEMECDFASEDLPYMKAPIVRCTSAGVPEIVGTLKFICTVHEGVNDDIKRDLNIKMKEHRNKLIELYKKSKELVVRVYALQAKGLFTASGSADISTYLWLRNVDDENHNPGYYHNSLRDKEGSRVGLKPTYNRCYNMGCALPENAILKLSVVSMGALADEIIGTTFVDCEDRFFIDNLQKLMENDATPIELRTLKSENSTISHGTLKCWIELMDIQTAKTRPAKSLETLEPGNYEIRIVIWGANLFSMNERSTVSLCVCGVYQAEHQEIRKSTDIHHHSKDGSAVFNWRLKYDVALPTEYSTIKLQLCSSGLLSSNELIGEAIIDLAQDFQIVRRKKNPHTIARSVVSVYHVSHGNQQRGSIDMQISIISASQTKEYPAGEGRSEPNMNPFLPPVLENRTYVDWDQVKQTLDSAGGAILSGLKITGLFIAFAAFFALFLLIMIIIK</sequence>
<dbReference type="GO" id="GO:0007009">
    <property type="term" value="P:plasma membrane organization"/>
    <property type="evidence" value="ECO:0007669"/>
    <property type="project" value="TreeGrafter"/>
</dbReference>
<dbReference type="VEuPathDB" id="PiroplasmaDB:BEWA_022820"/>
<dbReference type="Gene3D" id="2.60.40.150">
    <property type="entry name" value="C2 domain"/>
    <property type="match status" value="3"/>
</dbReference>
<dbReference type="PANTHER" id="PTHR12546:SF33">
    <property type="entry name" value="SPERM VESICLE FUSION PROTEIN FER-1"/>
    <property type="match status" value="1"/>
</dbReference>
<keyword evidence="5 6" id="KW-0472">Membrane</keyword>
<dbReference type="CDD" id="cd00030">
    <property type="entry name" value="C2"/>
    <property type="match status" value="1"/>
</dbReference>